<dbReference type="EMBL" id="BSYI01000037">
    <property type="protein sequence ID" value="GMG84496.1"/>
    <property type="molecule type" value="Genomic_DNA"/>
</dbReference>
<comment type="caution">
    <text evidence="1">The sequence shown here is derived from an EMBL/GenBank/DDBJ whole genome shotgun (WGS) entry which is preliminary data.</text>
</comment>
<sequence>MHFITRGATQPSRIGRPVDQPMRKRTVAVRQADVCYWTMIDQKEDAARAAWLYFARSYTQKQVANQLGITRQKGFRTRREWPLTGLRRRDP</sequence>
<dbReference type="Proteomes" id="UP001239909">
    <property type="component" value="Unassembled WGS sequence"/>
</dbReference>
<proteinExistence type="predicted"/>
<organism evidence="1 2">
    <name type="scientific">Paralimibaculum aggregatum</name>
    <dbReference type="NCBI Taxonomy" id="3036245"/>
    <lineage>
        <taxon>Bacteria</taxon>
        <taxon>Pseudomonadati</taxon>
        <taxon>Pseudomonadota</taxon>
        <taxon>Alphaproteobacteria</taxon>
        <taxon>Rhodobacterales</taxon>
        <taxon>Paracoccaceae</taxon>
        <taxon>Paralimibaculum</taxon>
    </lineage>
</organism>
<evidence type="ECO:0000313" key="1">
    <source>
        <dbReference type="EMBL" id="GMG84496.1"/>
    </source>
</evidence>
<reference evidence="1 2" key="1">
    <citation type="submission" date="2023-04" db="EMBL/GenBank/DDBJ databases">
        <title>Marinoamorphus aggregata gen. nov., sp. Nov., isolate from tissue of brittle star Ophioplocus japonicus.</title>
        <authorList>
            <person name="Kawano K."/>
            <person name="Sawayama S."/>
            <person name="Nakagawa S."/>
        </authorList>
    </citation>
    <scope>NUCLEOTIDE SEQUENCE [LARGE SCALE GENOMIC DNA]</scope>
    <source>
        <strain evidence="1 2">NKW23</strain>
    </source>
</reference>
<evidence type="ECO:0000313" key="2">
    <source>
        <dbReference type="Proteomes" id="UP001239909"/>
    </source>
</evidence>
<accession>A0ABQ6LMT0</accession>
<gene>
    <name evidence="1" type="ORF">LNKW23_37120</name>
</gene>
<protein>
    <submittedName>
        <fullName evidence="1">Uncharacterized protein</fullName>
    </submittedName>
</protein>
<dbReference type="InterPro" id="IPR036388">
    <property type="entry name" value="WH-like_DNA-bd_sf"/>
</dbReference>
<dbReference type="Gene3D" id="1.10.10.10">
    <property type="entry name" value="Winged helix-like DNA-binding domain superfamily/Winged helix DNA-binding domain"/>
    <property type="match status" value="1"/>
</dbReference>
<keyword evidence="2" id="KW-1185">Reference proteome</keyword>
<name>A0ABQ6LMT0_9RHOB</name>